<dbReference type="PANTHER" id="PTHR43415:SF3">
    <property type="entry name" value="GNAT-FAMILY ACETYLTRANSFERASE"/>
    <property type="match status" value="1"/>
</dbReference>
<gene>
    <name evidence="2" type="ORF">HNQ08_000173</name>
</gene>
<name>A0A7W8JQ44_9DEIO</name>
<proteinExistence type="predicted"/>
<comment type="caution">
    <text evidence="2">The sequence shown here is derived from an EMBL/GenBank/DDBJ whole genome shotgun (WGS) entry which is preliminary data.</text>
</comment>
<evidence type="ECO:0000313" key="3">
    <source>
        <dbReference type="Proteomes" id="UP000552709"/>
    </source>
</evidence>
<dbReference type="InterPro" id="IPR016181">
    <property type="entry name" value="Acyl_CoA_acyltransferase"/>
</dbReference>
<accession>A0A7W8JQ44</accession>
<evidence type="ECO:0000313" key="2">
    <source>
        <dbReference type="EMBL" id="MBB5361102.1"/>
    </source>
</evidence>
<protein>
    <submittedName>
        <fullName evidence="2">RimJ/RimL family protein N-acetyltransferase</fullName>
    </submittedName>
</protein>
<dbReference type="Gene3D" id="3.40.630.30">
    <property type="match status" value="1"/>
</dbReference>
<reference evidence="2 3" key="1">
    <citation type="submission" date="2020-08" db="EMBL/GenBank/DDBJ databases">
        <title>Genomic Encyclopedia of Type Strains, Phase IV (KMG-IV): sequencing the most valuable type-strain genomes for metagenomic binning, comparative biology and taxonomic classification.</title>
        <authorList>
            <person name="Goeker M."/>
        </authorList>
    </citation>
    <scope>NUCLEOTIDE SEQUENCE [LARGE SCALE GENOMIC DNA]</scope>
    <source>
        <strain evidence="2 3">DSM 27939</strain>
    </source>
</reference>
<keyword evidence="2" id="KW-0808">Transferase</keyword>
<dbReference type="InterPro" id="IPR000182">
    <property type="entry name" value="GNAT_dom"/>
</dbReference>
<keyword evidence="3" id="KW-1185">Reference proteome</keyword>
<dbReference type="Proteomes" id="UP000552709">
    <property type="component" value="Unassembled WGS sequence"/>
</dbReference>
<dbReference type="SUPFAM" id="SSF55729">
    <property type="entry name" value="Acyl-CoA N-acyltransferases (Nat)"/>
    <property type="match status" value="1"/>
</dbReference>
<dbReference type="PANTHER" id="PTHR43415">
    <property type="entry name" value="SPERMIDINE N(1)-ACETYLTRANSFERASE"/>
    <property type="match status" value="1"/>
</dbReference>
<dbReference type="GO" id="GO:0016747">
    <property type="term" value="F:acyltransferase activity, transferring groups other than amino-acyl groups"/>
    <property type="evidence" value="ECO:0007669"/>
    <property type="project" value="InterPro"/>
</dbReference>
<sequence>MTEVRLRPLRPGDEESAVRWGADDEFCLAIDWPVGLPADHIRQHWRGLLTLTPPELLRHGVTLDGVLVGYTDLAGFTDSSAEFGIAIGERALWGQGLGLRAGQLTLAHAFGKLGLQTVTAEVHAPNGRSRALMLRLGFSENGRGAPEEYRGEVVPVIRFTLERADFGG</sequence>
<evidence type="ECO:0000259" key="1">
    <source>
        <dbReference type="PROSITE" id="PS51186"/>
    </source>
</evidence>
<dbReference type="EMBL" id="JACHFL010000001">
    <property type="protein sequence ID" value="MBB5361102.1"/>
    <property type="molecule type" value="Genomic_DNA"/>
</dbReference>
<dbReference type="Pfam" id="PF13302">
    <property type="entry name" value="Acetyltransf_3"/>
    <property type="match status" value="1"/>
</dbReference>
<feature type="domain" description="N-acetyltransferase" evidence="1">
    <location>
        <begin position="4"/>
        <end position="160"/>
    </location>
</feature>
<organism evidence="2 3">
    <name type="scientific">Deinococcus humi</name>
    <dbReference type="NCBI Taxonomy" id="662880"/>
    <lineage>
        <taxon>Bacteria</taxon>
        <taxon>Thermotogati</taxon>
        <taxon>Deinococcota</taxon>
        <taxon>Deinococci</taxon>
        <taxon>Deinococcales</taxon>
        <taxon>Deinococcaceae</taxon>
        <taxon>Deinococcus</taxon>
    </lineage>
</organism>
<dbReference type="RefSeq" id="WP_184127133.1">
    <property type="nucleotide sequence ID" value="NZ_JACHFL010000001.1"/>
</dbReference>
<dbReference type="PROSITE" id="PS51186">
    <property type="entry name" value="GNAT"/>
    <property type="match status" value="1"/>
</dbReference>
<dbReference type="AlphaFoldDB" id="A0A7W8JQ44"/>